<dbReference type="AlphaFoldDB" id="A0A0R3JSW0"/>
<dbReference type="SUPFAM" id="SSF140500">
    <property type="entry name" value="BAS1536-like"/>
    <property type="match status" value="1"/>
</dbReference>
<accession>A0A0R3JSW0</accession>
<dbReference type="EMBL" id="LKHP01000008">
    <property type="protein sequence ID" value="KRQ86593.1"/>
    <property type="molecule type" value="Genomic_DNA"/>
</dbReference>
<reference evidence="1 2" key="1">
    <citation type="submission" date="2015-09" db="EMBL/GenBank/DDBJ databases">
        <title>Draft genome sequence of a Caloramator mitchellensis, a moderate thermophile from the Great Artesian Basin of Australia.</title>
        <authorList>
            <person name="Patel B.K."/>
        </authorList>
    </citation>
    <scope>NUCLEOTIDE SEQUENCE [LARGE SCALE GENOMIC DNA]</scope>
    <source>
        <strain evidence="1 2">VF08</strain>
    </source>
</reference>
<dbReference type="Proteomes" id="UP000052015">
    <property type="component" value="Unassembled WGS sequence"/>
</dbReference>
<gene>
    <name evidence="1" type="ORF">ABG79_01576</name>
</gene>
<dbReference type="Gene3D" id="4.10.280.10">
    <property type="entry name" value="Helix-loop-helix DNA-binding domain"/>
    <property type="match status" value="1"/>
</dbReference>
<evidence type="ECO:0000313" key="1">
    <source>
        <dbReference type="EMBL" id="KRQ86593.1"/>
    </source>
</evidence>
<name>A0A0R3JSW0_CALMK</name>
<dbReference type="InterPro" id="IPR037208">
    <property type="entry name" value="Spo0E-like_sf"/>
</dbReference>
<dbReference type="Pfam" id="PF09388">
    <property type="entry name" value="SpoOE-like"/>
    <property type="match status" value="1"/>
</dbReference>
<protein>
    <submittedName>
        <fullName evidence="1">Spo0E like sporulation regulatory protein</fullName>
    </submittedName>
</protein>
<evidence type="ECO:0000313" key="2">
    <source>
        <dbReference type="Proteomes" id="UP000052015"/>
    </source>
</evidence>
<comment type="caution">
    <text evidence="1">The sequence shown here is derived from an EMBL/GenBank/DDBJ whole genome shotgun (WGS) entry which is preliminary data.</text>
</comment>
<dbReference type="GO" id="GO:0046983">
    <property type="term" value="F:protein dimerization activity"/>
    <property type="evidence" value="ECO:0007669"/>
    <property type="project" value="InterPro"/>
</dbReference>
<proteinExistence type="predicted"/>
<dbReference type="STRING" id="908809.ABG79_01576"/>
<dbReference type="GO" id="GO:0043937">
    <property type="term" value="P:regulation of sporulation"/>
    <property type="evidence" value="ECO:0007669"/>
    <property type="project" value="InterPro"/>
</dbReference>
<dbReference type="InterPro" id="IPR018540">
    <property type="entry name" value="Spo0E-like"/>
</dbReference>
<organism evidence="1 2">
    <name type="scientific">Caloramator mitchellensis</name>
    <dbReference type="NCBI Taxonomy" id="908809"/>
    <lineage>
        <taxon>Bacteria</taxon>
        <taxon>Bacillati</taxon>
        <taxon>Bacillota</taxon>
        <taxon>Clostridia</taxon>
        <taxon>Eubacteriales</taxon>
        <taxon>Clostridiaceae</taxon>
        <taxon>Caloramator</taxon>
    </lineage>
</organism>
<keyword evidence="2" id="KW-1185">Reference proteome</keyword>
<dbReference type="InterPro" id="IPR036638">
    <property type="entry name" value="HLH_DNA-bd_sf"/>
</dbReference>
<sequence>MANAEIEIMRSKLYDYLNSNADYDIIIQISQELDKLIYDFYLNKYFWLSKEKNDN</sequence>
<dbReference type="OrthoDB" id="1935784at2"/>
<dbReference type="RefSeq" id="WP_083490375.1">
    <property type="nucleotide sequence ID" value="NZ_LKHP01000008.1"/>
</dbReference>